<gene>
    <name evidence="3" type="ORF">SAMN07250955_1158</name>
</gene>
<evidence type="ECO:0000313" key="4">
    <source>
        <dbReference type="Proteomes" id="UP000197065"/>
    </source>
</evidence>
<dbReference type="PANTHER" id="PTHR12128:SF66">
    <property type="entry name" value="4-HYDROXY-2-OXOGLUTARATE ALDOLASE, MITOCHONDRIAL"/>
    <property type="match status" value="1"/>
</dbReference>
<evidence type="ECO:0000313" key="3">
    <source>
        <dbReference type="EMBL" id="SNB76355.1"/>
    </source>
</evidence>
<comment type="similarity">
    <text evidence="1">Belongs to the DapA family.</text>
</comment>
<sequence>MTNPDQTDRLWVPALCHYRRDGGRVALDSQRTAAHLRAMQPAVRQFLLAGSTGDGWEMAMDELEALLRLTTDAATFGDTRFLVGILRPTTEEVVERARQVERLLEGLKGRAGQFVGFAVCPPIDAKASQPDIRAHYEAVLAATSCPIAAYQLPQITHCRIEAETLRELAANPRLGMFKDTSGEDTVAKAGRIQGVTFVRGAEGGYLEALGPSGPYDGWLLSTGNVFGRLLRTLLDLHARGEALTAQRLSNVMSELVAGLFAAAAELPFGNPFSNANRAADHLAAHGDAWRDQPLPLTISGNELPTSLLQAAFTLLGHLPRAGGQGYLRA</sequence>
<keyword evidence="2 3" id="KW-0456">Lyase</keyword>
<dbReference type="AlphaFoldDB" id="A0A212RUH2"/>
<dbReference type="InterPro" id="IPR013785">
    <property type="entry name" value="Aldolase_TIM"/>
</dbReference>
<proteinExistence type="inferred from homology"/>
<dbReference type="RefSeq" id="WP_088562601.1">
    <property type="nucleotide sequence ID" value="NZ_FYEH01000015.1"/>
</dbReference>
<dbReference type="SMART" id="SM01130">
    <property type="entry name" value="DHDPS"/>
    <property type="match status" value="1"/>
</dbReference>
<dbReference type="GO" id="GO:0008840">
    <property type="term" value="F:4-hydroxy-tetrahydrodipicolinate synthase activity"/>
    <property type="evidence" value="ECO:0007669"/>
    <property type="project" value="TreeGrafter"/>
</dbReference>
<reference evidence="3 4" key="1">
    <citation type="submission" date="2017-06" db="EMBL/GenBank/DDBJ databases">
        <authorList>
            <person name="Kim H.J."/>
            <person name="Triplett B.A."/>
        </authorList>
    </citation>
    <scope>NUCLEOTIDE SEQUENCE [LARGE SCALE GENOMIC DNA]</scope>
    <source>
        <strain evidence="3 4">B29T1</strain>
    </source>
</reference>
<evidence type="ECO:0000256" key="1">
    <source>
        <dbReference type="ARBA" id="ARBA00007592"/>
    </source>
</evidence>
<dbReference type="Gene3D" id="3.20.20.70">
    <property type="entry name" value="Aldolase class I"/>
    <property type="match status" value="1"/>
</dbReference>
<dbReference type="Pfam" id="PF00701">
    <property type="entry name" value="DHDPS"/>
    <property type="match status" value="1"/>
</dbReference>
<keyword evidence="4" id="KW-1185">Reference proteome</keyword>
<dbReference type="Proteomes" id="UP000197065">
    <property type="component" value="Unassembled WGS sequence"/>
</dbReference>
<protein>
    <submittedName>
        <fullName evidence="3">Dihydrodipicolinate synthase/N-acetylneuraminate lyase</fullName>
    </submittedName>
</protein>
<dbReference type="PANTHER" id="PTHR12128">
    <property type="entry name" value="DIHYDRODIPICOLINATE SYNTHASE"/>
    <property type="match status" value="1"/>
</dbReference>
<dbReference type="InterPro" id="IPR002220">
    <property type="entry name" value="DapA-like"/>
</dbReference>
<organism evidence="3 4">
    <name type="scientific">Arboricoccus pini</name>
    <dbReference type="NCBI Taxonomy" id="1963835"/>
    <lineage>
        <taxon>Bacteria</taxon>
        <taxon>Pseudomonadati</taxon>
        <taxon>Pseudomonadota</taxon>
        <taxon>Alphaproteobacteria</taxon>
        <taxon>Geminicoccales</taxon>
        <taxon>Geminicoccaceae</taxon>
        <taxon>Arboricoccus</taxon>
    </lineage>
</organism>
<dbReference type="SUPFAM" id="SSF51569">
    <property type="entry name" value="Aldolase"/>
    <property type="match status" value="1"/>
</dbReference>
<dbReference type="CDD" id="cd00408">
    <property type="entry name" value="DHDPS-like"/>
    <property type="match status" value="1"/>
</dbReference>
<evidence type="ECO:0000256" key="2">
    <source>
        <dbReference type="ARBA" id="ARBA00023239"/>
    </source>
</evidence>
<dbReference type="EMBL" id="FYEH01000015">
    <property type="protein sequence ID" value="SNB76355.1"/>
    <property type="molecule type" value="Genomic_DNA"/>
</dbReference>
<dbReference type="OrthoDB" id="7348328at2"/>
<name>A0A212RUH2_9PROT</name>
<accession>A0A212RUH2</accession>